<name>A0A1B9N805_9MICO</name>
<dbReference type="Proteomes" id="UP000093355">
    <property type="component" value="Unassembled WGS sequence"/>
</dbReference>
<dbReference type="OrthoDB" id="3322395at2"/>
<reference evidence="1 2" key="1">
    <citation type="submission" date="2016-05" db="EMBL/GenBank/DDBJ databases">
        <authorList>
            <person name="Lavstsen T."/>
            <person name="Jespersen J.S."/>
        </authorList>
    </citation>
    <scope>NUCLEOTIDE SEQUENCE [LARGE SCALE GENOMIC DNA]</scope>
    <source>
        <strain evidence="1 2">YLB-01</strain>
    </source>
</reference>
<proteinExistence type="predicted"/>
<sequence length="425" mass="45656">MSQNATAMRTEGVLRAGGNVIADAGRLIARHGPVLLLLALVGVISRHYLLQWAVHASLVSGVLGRLVMSLVVFAQLLTIVGALLVMRAREESSRPVTGLLIASAAVILPFLVIYEHYGFLYEDTLTMGLGVAYSVIDGEGDVTSRLAGNTTFDVLVTAAVAFSIARGLTVLIRRLRPEQEHSRAMLRLIVGYAEVVWIFLSATIIREGTLGFGEWWHSRRVGAALDQWWQALELHVPAFAAALDGLWAAVLALVAAAIIGFVVPLAWLALGTLVYGAQARPLITAAGIKKRASRVIGRVREDWIERALDLATDAERRFGGAIGAVILVLRAGWAPVLVFCLAFLVADRAGWILAEIVRPLLAWQPTAVWIAWYTPIETIGEVLQRVLTLALVASAVDALLRGLGAAPALRLAPRPVGQPPASGNR</sequence>
<dbReference type="RefSeq" id="WP_067027827.1">
    <property type="nucleotide sequence ID" value="NZ_CP038256.1"/>
</dbReference>
<accession>A0A1B9N805</accession>
<evidence type="ECO:0000313" key="1">
    <source>
        <dbReference type="EMBL" id="OCG72720.1"/>
    </source>
</evidence>
<evidence type="ECO:0000313" key="2">
    <source>
        <dbReference type="Proteomes" id="UP000093355"/>
    </source>
</evidence>
<keyword evidence="2" id="KW-1185">Reference proteome</keyword>
<protein>
    <submittedName>
        <fullName evidence="1">Uncharacterized protein</fullName>
    </submittedName>
</protein>
<gene>
    <name evidence="1" type="ORF">A7J15_10825</name>
</gene>
<dbReference type="STRING" id="904291.A7J15_10825"/>
<organism evidence="1 2">
    <name type="scientific">Microbacterium sediminis</name>
    <dbReference type="NCBI Taxonomy" id="904291"/>
    <lineage>
        <taxon>Bacteria</taxon>
        <taxon>Bacillati</taxon>
        <taxon>Actinomycetota</taxon>
        <taxon>Actinomycetes</taxon>
        <taxon>Micrococcales</taxon>
        <taxon>Microbacteriaceae</taxon>
        <taxon>Microbacterium</taxon>
    </lineage>
</organism>
<dbReference type="AlphaFoldDB" id="A0A1B9N805"/>
<dbReference type="EMBL" id="LXMD01000029">
    <property type="protein sequence ID" value="OCG72720.1"/>
    <property type="molecule type" value="Genomic_DNA"/>
</dbReference>
<comment type="caution">
    <text evidence="1">The sequence shown here is derived from an EMBL/GenBank/DDBJ whole genome shotgun (WGS) entry which is preliminary data.</text>
</comment>